<dbReference type="SUPFAM" id="SSF54665">
    <property type="entry name" value="CO dehydrogenase molybdoprotein N-domain-like"/>
    <property type="match status" value="1"/>
</dbReference>
<keyword evidence="5" id="KW-1185">Reference proteome</keyword>
<dbReference type="Gene3D" id="3.90.1170.50">
    <property type="entry name" value="Aldehyde oxidase/xanthine dehydrogenase, a/b hammerhead"/>
    <property type="match status" value="1"/>
</dbReference>
<dbReference type="Gene3D" id="3.30.365.10">
    <property type="entry name" value="Aldehyde oxidase/xanthine dehydrogenase, molybdopterin binding domain"/>
    <property type="match status" value="4"/>
</dbReference>
<comment type="caution">
    <text evidence="4">The sequence shown here is derived from an EMBL/GenBank/DDBJ whole genome shotgun (WGS) entry which is preliminary data.</text>
</comment>
<keyword evidence="2" id="KW-0560">Oxidoreductase</keyword>
<evidence type="ECO:0000313" key="4">
    <source>
        <dbReference type="EMBL" id="SIN75656.1"/>
    </source>
</evidence>
<reference evidence="4 5" key="1">
    <citation type="submission" date="2016-11" db="EMBL/GenBank/DDBJ databases">
        <authorList>
            <person name="Varghese N."/>
            <person name="Submissions S."/>
        </authorList>
    </citation>
    <scope>NUCLEOTIDE SEQUENCE [LARGE SCALE GENOMIC DNA]</scope>
    <source>
        <strain evidence="4 5">DSM 20664</strain>
    </source>
</reference>
<dbReference type="SUPFAM" id="SSF56003">
    <property type="entry name" value="Molybdenum cofactor-binding domain"/>
    <property type="match status" value="1"/>
</dbReference>
<protein>
    <submittedName>
        <fullName evidence="4">Xanthine dehydrogenase molybdenum-binding subunit</fullName>
    </submittedName>
</protein>
<accession>A0ABY1JEY5</accession>
<dbReference type="InterPro" id="IPR046867">
    <property type="entry name" value="AldOxase/xan_DH_MoCoBD2"/>
</dbReference>
<evidence type="ECO:0000256" key="1">
    <source>
        <dbReference type="ARBA" id="ARBA00022505"/>
    </source>
</evidence>
<dbReference type="InterPro" id="IPR008274">
    <property type="entry name" value="AldOxase/xan_DH_MoCoBD1"/>
</dbReference>
<dbReference type="InterPro" id="IPR036856">
    <property type="entry name" value="Ald_Oxase/Xan_DH_a/b_sf"/>
</dbReference>
<name>A0ABY1JEY5_9BACT</name>
<sequence>MSAQGKTIREVQKDAYRKEAYRYVGQNVTRLDAKEKITAAIKYIDDIDMRGMLHIKLLLSPYANAIVKSIDSTEAESMPGVVKVYSWVNTPKIRYNSAIFYPGQTDLEDETLFSEHMRYVGDRVAAVVAESKEAAEEGMNRLKVEYDKLIPLLDPVKALDQQHEERREVNLSCGDIEKIKGDTTDLVVVEDEVRTQKIHHAALEPHACIAYMEPGDIVTVLSPCQLIFGVRYIVSKVLDHPLSKVRVIKWAMGGTFGGKQEVILEPLCAYIAKDLGRPVKLSLNRSETIVATRTRAATVGKVKTIVSKAGRFIGREVDIVTDAGAYMTGAHRVTTAMGKKLFRLYRIPHQSYKGTTVRTNTTPSGACRGYGSPQIHTITEINVDHIARELKLDPVKLRLRNLVVPFDDDPSGGPNLGNARIIECVNRGAEAFCWKERFSFVPQGGRFRRGVGMACSTHSNGYAGSIYPDFTAMNMRLTEDGAVLVNAGLHELGNGTLTVIAQIVAEVLDVNIKKVVVSEGDTTHSPYDVGCVASRVTYVCGNCAKKLAEEIREKFRALASIVLRVPLNEITFYDGNIIVKSNKDRAFSYGEVISEIGRTLQEEVGGYLSYKSVANPGSYAAHFTEVEVDTLTGSVAVIDYLAVHDVGKAINPKLVEGQIYGGVQMGIGMALFEELTYDSQGNPRNASFSRYTMVNAPEMPNVKVMLVEDEEPSGPFGAKSVGEIATVPVASAVVNAVNWALGTHLAQLPLTPASIISSIK</sequence>
<dbReference type="InterPro" id="IPR000674">
    <property type="entry name" value="Ald_Oxase/Xan_DH_a/b"/>
</dbReference>
<dbReference type="PANTHER" id="PTHR11908">
    <property type="entry name" value="XANTHINE DEHYDROGENASE"/>
    <property type="match status" value="1"/>
</dbReference>
<organism evidence="4 5">
    <name type="scientific">Acetomicrobium flavidum</name>
    <dbReference type="NCBI Taxonomy" id="49896"/>
    <lineage>
        <taxon>Bacteria</taxon>
        <taxon>Thermotogati</taxon>
        <taxon>Synergistota</taxon>
        <taxon>Synergistia</taxon>
        <taxon>Synergistales</taxon>
        <taxon>Acetomicrobiaceae</taxon>
        <taxon>Acetomicrobium</taxon>
    </lineage>
</organism>
<evidence type="ECO:0000256" key="2">
    <source>
        <dbReference type="ARBA" id="ARBA00023002"/>
    </source>
</evidence>
<evidence type="ECO:0000259" key="3">
    <source>
        <dbReference type="SMART" id="SM01008"/>
    </source>
</evidence>
<dbReference type="PANTHER" id="PTHR11908:SF132">
    <property type="entry name" value="ALDEHYDE OXIDASE 1-RELATED"/>
    <property type="match status" value="1"/>
</dbReference>
<keyword evidence="1" id="KW-0500">Molybdenum</keyword>
<dbReference type="InterPro" id="IPR037165">
    <property type="entry name" value="AldOxase/xan_DH_Mopterin-bd_sf"/>
</dbReference>
<gene>
    <name evidence="4" type="ORF">SAMN05444368_1735</name>
</gene>
<dbReference type="Pfam" id="PF02738">
    <property type="entry name" value="MoCoBD_1"/>
    <property type="match status" value="1"/>
</dbReference>
<dbReference type="EMBL" id="FSQZ01000001">
    <property type="protein sequence ID" value="SIN75656.1"/>
    <property type="molecule type" value="Genomic_DNA"/>
</dbReference>
<dbReference type="Pfam" id="PF01315">
    <property type="entry name" value="Ald_Xan_dh_C"/>
    <property type="match status" value="1"/>
</dbReference>
<evidence type="ECO:0000313" key="5">
    <source>
        <dbReference type="Proteomes" id="UP000185093"/>
    </source>
</evidence>
<dbReference type="SMART" id="SM01008">
    <property type="entry name" value="Ald_Xan_dh_C"/>
    <property type="match status" value="1"/>
</dbReference>
<feature type="domain" description="Aldehyde oxidase/xanthine dehydrogenase a/b hammerhead" evidence="3">
    <location>
        <begin position="38"/>
        <end position="150"/>
    </location>
</feature>
<dbReference type="InterPro" id="IPR016208">
    <property type="entry name" value="Ald_Oxase/xanthine_DH-like"/>
</dbReference>
<proteinExistence type="predicted"/>
<dbReference type="Proteomes" id="UP000185093">
    <property type="component" value="Unassembled WGS sequence"/>
</dbReference>
<dbReference type="Pfam" id="PF20256">
    <property type="entry name" value="MoCoBD_2"/>
    <property type="match status" value="1"/>
</dbReference>